<keyword evidence="6" id="KW-1185">Reference proteome</keyword>
<proteinExistence type="inferred from homology"/>
<dbReference type="GO" id="GO:0043495">
    <property type="term" value="F:protein-membrane adaptor activity"/>
    <property type="evidence" value="ECO:0007669"/>
    <property type="project" value="InterPro"/>
</dbReference>
<dbReference type="InterPro" id="IPR016024">
    <property type="entry name" value="ARM-type_fold"/>
</dbReference>
<accession>A0A448ZKQ3</accession>
<evidence type="ECO:0000313" key="6">
    <source>
        <dbReference type="Proteomes" id="UP000291116"/>
    </source>
</evidence>
<evidence type="ECO:0000256" key="1">
    <source>
        <dbReference type="ARBA" id="ARBA00005462"/>
    </source>
</evidence>
<evidence type="ECO:0000256" key="3">
    <source>
        <dbReference type="PROSITE-ProRule" id="PRU00103"/>
    </source>
</evidence>
<dbReference type="OrthoDB" id="44787at2759"/>
<organism evidence="5 6">
    <name type="scientific">Pseudo-nitzschia multistriata</name>
    <dbReference type="NCBI Taxonomy" id="183589"/>
    <lineage>
        <taxon>Eukaryota</taxon>
        <taxon>Sar</taxon>
        <taxon>Stramenopiles</taxon>
        <taxon>Ochrophyta</taxon>
        <taxon>Bacillariophyta</taxon>
        <taxon>Bacillariophyceae</taxon>
        <taxon>Bacillariophycidae</taxon>
        <taxon>Bacillariales</taxon>
        <taxon>Bacillariaceae</taxon>
        <taxon>Pseudo-nitzschia</taxon>
    </lineage>
</organism>
<dbReference type="PANTHER" id="PTHR47249:SF1">
    <property type="entry name" value="VACUOLAR PROTEIN 8"/>
    <property type="match status" value="1"/>
</dbReference>
<sequence length="637" mass="71627">MDRTTPLKRPRTADPSPTNYNYYGNSISNDEAIRRHIQEILTELQQAISSKQRVRALRNLLHFLRYDPSTRLCRCPASTLECFVHGKCIQLLCLQLGYAIGRHRFDHGNRCGPWGQNHEILLISTVLDIFYRYCPELVTEHSIQKNGSEVLRLSQEVFINYQREGVGQDQTQEKSGMRGSGDFLSIVSIWHSCSSCSLGTMLLLQHPGTLKAINYILSSKMHQSHHDTSRIETIMECLGLLKNLTYFGEDHRQEIVDQTNLLTTLTRLTDIPNKKTRERLSAVFRNLALSADLRSRLTKQTNVLAAIVRMANFGLIECNNLNGHDSHHENANCKKNTLRNILSTVANLAIDRSTNHLMVFYGDGILIEELKQFLVQGEDFVLRKRASRALRLLAKNPSSAPLLIMQNNQLLEILSDLALNDENDSVRVEATEAFAACAELIRAPMTQHNNILDALTHMLITSTRRISPSRVNLDIVARTLQEQASHQINKRAMIRRKNLLAALANVILSEHATLSAKESVSATFVNLSEEEDNQEIISIPIILIALVHILLDRPSVLDANNAVANVRASVDRIITSRIRESSVRTILNLAKTPSNRQAMAKQTALIQSLLRFAAASTTNDDLKKQVKTVILQLAAEL</sequence>
<comment type="similarity">
    <text evidence="1">Belongs to the beta-catenin family.</text>
</comment>
<dbReference type="InterPro" id="IPR045156">
    <property type="entry name" value="Vac8"/>
</dbReference>
<dbReference type="SUPFAM" id="SSF48371">
    <property type="entry name" value="ARM repeat"/>
    <property type="match status" value="1"/>
</dbReference>
<evidence type="ECO:0000256" key="4">
    <source>
        <dbReference type="SAM" id="MobiDB-lite"/>
    </source>
</evidence>
<dbReference type="PROSITE" id="PS50077">
    <property type="entry name" value="HEAT_REPEAT"/>
    <property type="match status" value="1"/>
</dbReference>
<reference evidence="5 6" key="1">
    <citation type="submission" date="2019-01" db="EMBL/GenBank/DDBJ databases">
        <authorList>
            <person name="Ferrante I. M."/>
        </authorList>
    </citation>
    <scope>NUCLEOTIDE SEQUENCE [LARGE SCALE GENOMIC DNA]</scope>
    <source>
        <strain evidence="5 6">B856</strain>
    </source>
</reference>
<dbReference type="EMBL" id="CAACVS010000457">
    <property type="protein sequence ID" value="VEU42595.1"/>
    <property type="molecule type" value="Genomic_DNA"/>
</dbReference>
<dbReference type="InterPro" id="IPR011989">
    <property type="entry name" value="ARM-like"/>
</dbReference>
<name>A0A448ZKQ3_9STRA</name>
<dbReference type="Proteomes" id="UP000291116">
    <property type="component" value="Unassembled WGS sequence"/>
</dbReference>
<feature type="compositionally biased region" description="Basic residues" evidence="4">
    <location>
        <begin position="1"/>
        <end position="10"/>
    </location>
</feature>
<evidence type="ECO:0000313" key="5">
    <source>
        <dbReference type="EMBL" id="VEU42595.1"/>
    </source>
</evidence>
<dbReference type="PANTHER" id="PTHR47249">
    <property type="entry name" value="VACUOLAR PROTEIN 8"/>
    <property type="match status" value="1"/>
</dbReference>
<dbReference type="Gene3D" id="1.25.10.10">
    <property type="entry name" value="Leucine-rich Repeat Variant"/>
    <property type="match status" value="1"/>
</dbReference>
<dbReference type="InterPro" id="IPR021133">
    <property type="entry name" value="HEAT_type_2"/>
</dbReference>
<feature type="region of interest" description="Disordered" evidence="4">
    <location>
        <begin position="1"/>
        <end position="21"/>
    </location>
</feature>
<evidence type="ECO:0000256" key="2">
    <source>
        <dbReference type="ARBA" id="ARBA00022737"/>
    </source>
</evidence>
<dbReference type="AlphaFoldDB" id="A0A448ZKQ3"/>
<dbReference type="GO" id="GO:0071562">
    <property type="term" value="P:nucleus-vacuole junction assembly"/>
    <property type="evidence" value="ECO:0007669"/>
    <property type="project" value="InterPro"/>
</dbReference>
<feature type="repeat" description="HEAT" evidence="3">
    <location>
        <begin position="410"/>
        <end position="449"/>
    </location>
</feature>
<evidence type="ECO:0008006" key="7">
    <source>
        <dbReference type="Google" id="ProtNLM"/>
    </source>
</evidence>
<keyword evidence="2" id="KW-0677">Repeat</keyword>
<gene>
    <name evidence="5" type="ORF">PSNMU_V1.4_AUG-EV-PASAV3_0095680</name>
</gene>
<protein>
    <recommendedName>
        <fullName evidence="7">Armadillo repeat-containing domain-containing protein</fullName>
    </recommendedName>
</protein>